<feature type="domain" description="Signal transduction histidine kinase subgroup 3 dimerisation and phosphoacceptor" evidence="12">
    <location>
        <begin position="194"/>
        <end position="259"/>
    </location>
</feature>
<dbReference type="Pfam" id="PF07730">
    <property type="entry name" value="HisKA_3"/>
    <property type="match status" value="1"/>
</dbReference>
<dbReference type="RefSeq" id="WP_139141903.1">
    <property type="nucleotide sequence ID" value="NZ_FMCS01000010.1"/>
</dbReference>
<evidence type="ECO:0000256" key="9">
    <source>
        <dbReference type="SAM" id="MobiDB-lite"/>
    </source>
</evidence>
<evidence type="ECO:0000256" key="5">
    <source>
        <dbReference type="ARBA" id="ARBA00022741"/>
    </source>
</evidence>
<dbReference type="InterPro" id="IPR050482">
    <property type="entry name" value="Sensor_HK_TwoCompSys"/>
</dbReference>
<reference evidence="14" key="1">
    <citation type="submission" date="2016-06" db="EMBL/GenBank/DDBJ databases">
        <authorList>
            <person name="Varghese N."/>
            <person name="Submissions Spin"/>
        </authorList>
    </citation>
    <scope>NUCLEOTIDE SEQUENCE [LARGE SCALE GENOMIC DNA]</scope>
    <source>
        <strain evidence="14">DSM 45246</strain>
    </source>
</reference>
<dbReference type="Gene3D" id="1.20.5.1930">
    <property type="match status" value="1"/>
</dbReference>
<evidence type="ECO:0000256" key="6">
    <source>
        <dbReference type="ARBA" id="ARBA00022777"/>
    </source>
</evidence>
<feature type="transmembrane region" description="Helical" evidence="10">
    <location>
        <begin position="124"/>
        <end position="145"/>
    </location>
</feature>
<dbReference type="GO" id="GO:0016020">
    <property type="term" value="C:membrane"/>
    <property type="evidence" value="ECO:0007669"/>
    <property type="project" value="InterPro"/>
</dbReference>
<organism evidence="13 14">
    <name type="scientific">Micromonospora chaiyaphumensis</name>
    <dbReference type="NCBI Taxonomy" id="307119"/>
    <lineage>
        <taxon>Bacteria</taxon>
        <taxon>Bacillati</taxon>
        <taxon>Actinomycetota</taxon>
        <taxon>Actinomycetes</taxon>
        <taxon>Micromonosporales</taxon>
        <taxon>Micromonosporaceae</taxon>
        <taxon>Micromonospora</taxon>
    </lineage>
</organism>
<dbReference type="Proteomes" id="UP000199629">
    <property type="component" value="Unassembled WGS sequence"/>
</dbReference>
<keyword evidence="14" id="KW-1185">Reference proteome</keyword>
<keyword evidence="4" id="KW-0808">Transferase</keyword>
<dbReference type="InterPro" id="IPR011712">
    <property type="entry name" value="Sig_transdc_His_kin_sub3_dim/P"/>
</dbReference>
<evidence type="ECO:0000256" key="3">
    <source>
        <dbReference type="ARBA" id="ARBA00022553"/>
    </source>
</evidence>
<dbReference type="AlphaFoldDB" id="A0A1C4YVX5"/>
<evidence type="ECO:0000256" key="4">
    <source>
        <dbReference type="ARBA" id="ARBA00022679"/>
    </source>
</evidence>
<evidence type="ECO:0000313" key="14">
    <source>
        <dbReference type="Proteomes" id="UP000199629"/>
    </source>
</evidence>
<proteinExistence type="predicted"/>
<name>A0A1C4YVX5_9ACTN</name>
<protein>
    <recommendedName>
        <fullName evidence="2">histidine kinase</fullName>
        <ecNumber evidence="2">2.7.13.3</ecNumber>
    </recommendedName>
</protein>
<dbReference type="GO" id="GO:0000155">
    <property type="term" value="F:phosphorelay sensor kinase activity"/>
    <property type="evidence" value="ECO:0007669"/>
    <property type="project" value="InterPro"/>
</dbReference>
<gene>
    <name evidence="13" type="ORF">GA0070214_11076</name>
</gene>
<keyword evidence="8" id="KW-0902">Two-component regulatory system</keyword>
<dbReference type="PANTHER" id="PTHR24421:SF10">
    <property type="entry name" value="NITRATE_NITRITE SENSOR PROTEIN NARQ"/>
    <property type="match status" value="1"/>
</dbReference>
<keyword evidence="6 13" id="KW-0418">Kinase</keyword>
<evidence type="ECO:0000256" key="1">
    <source>
        <dbReference type="ARBA" id="ARBA00000085"/>
    </source>
</evidence>
<sequence>MRGIMILAGRRIAPRRADMPGVLVEAALAVLLAAGLALEVAVALSRRPAWPVGVALVLITAVVCGAAVLRRRFPARAAAAAIVLCAVAELIDWRTGRQGQPAPIAALALLVVVASAVRHLPGSASVVAVAAGSGAVAAGTVERYATYLAQDIPNALTAMKIMVAGWVVAVTVGLWRRVGDARRRAVVDGVRRTERLALARDLHDVAAHHLTGLIIQAQVAQLATAADPSTTRATLTEIETAGARALASLRQVVRLLRDDEPEVVPVPDSLAELVDRFDGTGVRAALDLPDGPVPADWPSATTVGIYRIVQEALTNVARHARDARTVTVTLAHDRRTIRLRVADDGQPGRTARPDGHGLVGMRERAAALGGELSAGPRTPTGWTVEATIPAPGGS</sequence>
<feature type="transmembrane region" description="Helical" evidence="10">
    <location>
        <begin position="157"/>
        <end position="175"/>
    </location>
</feature>
<dbReference type="CDD" id="cd16917">
    <property type="entry name" value="HATPase_UhpB-NarQ-NarX-like"/>
    <property type="match status" value="1"/>
</dbReference>
<evidence type="ECO:0000256" key="8">
    <source>
        <dbReference type="ARBA" id="ARBA00023012"/>
    </source>
</evidence>
<dbReference type="InterPro" id="IPR003594">
    <property type="entry name" value="HATPase_dom"/>
</dbReference>
<comment type="catalytic activity">
    <reaction evidence="1">
        <text>ATP + protein L-histidine = ADP + protein N-phospho-L-histidine.</text>
        <dbReference type="EC" id="2.7.13.3"/>
    </reaction>
</comment>
<keyword evidence="10" id="KW-0472">Membrane</keyword>
<evidence type="ECO:0000256" key="7">
    <source>
        <dbReference type="ARBA" id="ARBA00022840"/>
    </source>
</evidence>
<evidence type="ECO:0000259" key="11">
    <source>
        <dbReference type="Pfam" id="PF02518"/>
    </source>
</evidence>
<keyword evidence="10" id="KW-0812">Transmembrane</keyword>
<evidence type="ECO:0000256" key="2">
    <source>
        <dbReference type="ARBA" id="ARBA00012438"/>
    </source>
</evidence>
<feature type="domain" description="Histidine kinase/HSP90-like ATPase" evidence="11">
    <location>
        <begin position="303"/>
        <end position="390"/>
    </location>
</feature>
<dbReference type="SUPFAM" id="SSF55874">
    <property type="entry name" value="ATPase domain of HSP90 chaperone/DNA topoisomerase II/histidine kinase"/>
    <property type="match status" value="1"/>
</dbReference>
<feature type="transmembrane region" description="Helical" evidence="10">
    <location>
        <begin position="50"/>
        <end position="69"/>
    </location>
</feature>
<evidence type="ECO:0000256" key="10">
    <source>
        <dbReference type="SAM" id="Phobius"/>
    </source>
</evidence>
<keyword evidence="5" id="KW-0547">Nucleotide-binding</keyword>
<accession>A0A1C4YVX5</accession>
<keyword evidence="7" id="KW-0067">ATP-binding</keyword>
<dbReference type="EMBL" id="FMCS01000010">
    <property type="protein sequence ID" value="SCF24840.1"/>
    <property type="molecule type" value="Genomic_DNA"/>
</dbReference>
<dbReference type="GO" id="GO:0046983">
    <property type="term" value="F:protein dimerization activity"/>
    <property type="evidence" value="ECO:0007669"/>
    <property type="project" value="InterPro"/>
</dbReference>
<dbReference type="GO" id="GO:0005524">
    <property type="term" value="F:ATP binding"/>
    <property type="evidence" value="ECO:0007669"/>
    <property type="project" value="UniProtKB-KW"/>
</dbReference>
<evidence type="ECO:0000259" key="12">
    <source>
        <dbReference type="Pfam" id="PF07730"/>
    </source>
</evidence>
<feature type="transmembrane region" description="Helical" evidence="10">
    <location>
        <begin position="21"/>
        <end position="44"/>
    </location>
</feature>
<dbReference type="EC" id="2.7.13.3" evidence="2"/>
<feature type="region of interest" description="Disordered" evidence="9">
    <location>
        <begin position="371"/>
        <end position="394"/>
    </location>
</feature>
<dbReference type="PANTHER" id="PTHR24421">
    <property type="entry name" value="NITRATE/NITRITE SENSOR PROTEIN NARX-RELATED"/>
    <property type="match status" value="1"/>
</dbReference>
<dbReference type="InterPro" id="IPR036890">
    <property type="entry name" value="HATPase_C_sf"/>
</dbReference>
<dbReference type="Pfam" id="PF02518">
    <property type="entry name" value="HATPase_c"/>
    <property type="match status" value="1"/>
</dbReference>
<dbReference type="Gene3D" id="3.30.565.10">
    <property type="entry name" value="Histidine kinase-like ATPase, C-terminal domain"/>
    <property type="match status" value="1"/>
</dbReference>
<keyword evidence="3" id="KW-0597">Phosphoprotein</keyword>
<keyword evidence="10" id="KW-1133">Transmembrane helix</keyword>
<evidence type="ECO:0000313" key="13">
    <source>
        <dbReference type="EMBL" id="SCF24840.1"/>
    </source>
</evidence>